<keyword evidence="3" id="KW-1185">Reference proteome</keyword>
<gene>
    <name evidence="2" type="ORF">TWF718_006134</name>
</gene>
<dbReference type="GO" id="GO:0009116">
    <property type="term" value="P:nucleoside metabolic process"/>
    <property type="evidence" value="ECO:0007669"/>
    <property type="project" value="InterPro"/>
</dbReference>
<dbReference type="SUPFAM" id="SSF53167">
    <property type="entry name" value="Purine and uridine phosphorylases"/>
    <property type="match status" value="1"/>
</dbReference>
<name>A0AAN8MQT7_9PEZI</name>
<dbReference type="PANTHER" id="PTHR46082">
    <property type="entry name" value="ATP/GTP-BINDING PROTEIN-RELATED"/>
    <property type="match status" value="1"/>
</dbReference>
<organism evidence="2 3">
    <name type="scientific">Orbilia javanica</name>
    <dbReference type="NCBI Taxonomy" id="47235"/>
    <lineage>
        <taxon>Eukaryota</taxon>
        <taxon>Fungi</taxon>
        <taxon>Dikarya</taxon>
        <taxon>Ascomycota</taxon>
        <taxon>Pezizomycotina</taxon>
        <taxon>Orbiliomycetes</taxon>
        <taxon>Orbiliales</taxon>
        <taxon>Orbiliaceae</taxon>
        <taxon>Orbilia</taxon>
    </lineage>
</organism>
<dbReference type="EMBL" id="JAVHNR010000003">
    <property type="protein sequence ID" value="KAK6348333.1"/>
    <property type="molecule type" value="Genomic_DNA"/>
</dbReference>
<dbReference type="Pfam" id="PF01048">
    <property type="entry name" value="PNP_UDP_1"/>
    <property type="match status" value="1"/>
</dbReference>
<reference evidence="2 3" key="1">
    <citation type="submission" date="2019-10" db="EMBL/GenBank/DDBJ databases">
        <authorList>
            <person name="Palmer J.M."/>
        </authorList>
    </citation>
    <scope>NUCLEOTIDE SEQUENCE [LARGE SCALE GENOMIC DNA]</scope>
    <source>
        <strain evidence="2 3">TWF718</strain>
    </source>
</reference>
<sequence>MAESILENYTVAWICALQEEYEAACRMLDEEFTLPEQLDISMKDNNTYDYGMINGHYIVIGCLPNGRYGTVSAAIVAKDMVRSFPNLRFALMVGIAGGAPTPENDVRLGDVVVSSPDGDLGGVVQFDLGKRIQGNGEGSSQSFKRTGQLNAPPSVLLGAMPRILRFHRDPRKPDNLVEHIKLMDDRADFRRPDLDQLFQSDYLHQSAGKSCHSCRREHTVNRPRRAGNREVMIHYGTIASSNSLMKNAHERDQYAKDQNILCFEMEAAGLMNNLPCLVIRGICDYSDTHKNDEWHNYAALTAAAYARELLITLRPANVQEMVSWASEFRISTPARNR</sequence>
<dbReference type="Proteomes" id="UP001313282">
    <property type="component" value="Unassembled WGS sequence"/>
</dbReference>
<protein>
    <recommendedName>
        <fullName evidence="1">Nucleoside phosphorylase domain-containing protein</fullName>
    </recommendedName>
</protein>
<dbReference type="PANTHER" id="PTHR46082:SF11">
    <property type="entry name" value="AAA+ ATPASE DOMAIN-CONTAINING PROTEIN-RELATED"/>
    <property type="match status" value="1"/>
</dbReference>
<dbReference type="Gene3D" id="3.40.50.1580">
    <property type="entry name" value="Nucleoside phosphorylase domain"/>
    <property type="match status" value="1"/>
</dbReference>
<evidence type="ECO:0000313" key="3">
    <source>
        <dbReference type="Proteomes" id="UP001313282"/>
    </source>
</evidence>
<evidence type="ECO:0000259" key="1">
    <source>
        <dbReference type="Pfam" id="PF01048"/>
    </source>
</evidence>
<dbReference type="AlphaFoldDB" id="A0AAN8MQT7"/>
<dbReference type="GO" id="GO:0003824">
    <property type="term" value="F:catalytic activity"/>
    <property type="evidence" value="ECO:0007669"/>
    <property type="project" value="InterPro"/>
</dbReference>
<dbReference type="InterPro" id="IPR035994">
    <property type="entry name" value="Nucleoside_phosphorylase_sf"/>
</dbReference>
<dbReference type="InterPro" id="IPR053137">
    <property type="entry name" value="NLR-like"/>
</dbReference>
<evidence type="ECO:0000313" key="2">
    <source>
        <dbReference type="EMBL" id="KAK6348333.1"/>
    </source>
</evidence>
<feature type="domain" description="Nucleoside phosphorylase" evidence="1">
    <location>
        <begin position="11"/>
        <end position="296"/>
    </location>
</feature>
<accession>A0AAN8MQT7</accession>
<dbReference type="InterPro" id="IPR000845">
    <property type="entry name" value="Nucleoside_phosphorylase_d"/>
</dbReference>
<proteinExistence type="predicted"/>
<comment type="caution">
    <text evidence="2">The sequence shown here is derived from an EMBL/GenBank/DDBJ whole genome shotgun (WGS) entry which is preliminary data.</text>
</comment>